<dbReference type="GeneID" id="77006658"/>
<dbReference type="InterPro" id="IPR008979">
    <property type="entry name" value="Galactose-bd-like_sf"/>
</dbReference>
<dbReference type="OrthoDB" id="7182479at2"/>
<feature type="domain" description="F5/8 type C" evidence="1">
    <location>
        <begin position="186"/>
        <end position="340"/>
    </location>
</feature>
<evidence type="ECO:0000313" key="3">
    <source>
        <dbReference type="Proteomes" id="UP000442469"/>
    </source>
</evidence>
<reference evidence="2 3" key="1">
    <citation type="submission" date="2019-11" db="EMBL/GenBank/DDBJ databases">
        <title>Draft genome sequences of five Paenibacillus species of dairy origin.</title>
        <authorList>
            <person name="Olajide A.M."/>
            <person name="Chen S."/>
            <person name="Lapointe G."/>
        </authorList>
    </citation>
    <scope>NUCLEOTIDE SEQUENCE [LARGE SCALE GENOMIC DNA]</scope>
    <source>
        <strain evidence="2 3">3CT49</strain>
    </source>
</reference>
<dbReference type="AlphaFoldDB" id="A0A6N8EUB3"/>
<gene>
    <name evidence="2" type="ORF">GNQ08_15705</name>
</gene>
<dbReference type="InterPro" id="IPR000421">
    <property type="entry name" value="FA58C"/>
</dbReference>
<accession>A0A6N8EUB3</accession>
<name>A0A6N8EUB3_PAEMA</name>
<sequence>MMIRRKCISGLMVVFYLLFSIVTPVSAEGSKSSSLAFSIPANTFCDQSHTLELSLNITNLNRSSSSVKLELNRYDGSSFAEAGSSYNGVSSSLVPGVDVTLSPLETATYHVSFGGKLSNCEDRPFSGAFVAGGDDATFVASGFVFGSLGSVPIIINNGSPWQYDGGDGENGDTPINNPINTPIDVCSVENNDSLIHAMTSNSDQYGVAAASSYDTYYDTQPFHAFDNSCFPWESANGEKSGWIQYEFFDAKVVNKYSIRMKQNDPNHGFVQSPNSWFFEAYDGQEWVVLDTQSNVTDWNPDITKEFSFQNATPYNKYRLRITANNGGNLVNISEIGMMGY</sequence>
<proteinExistence type="predicted"/>
<dbReference type="Gene3D" id="2.60.120.260">
    <property type="entry name" value="Galactose-binding domain-like"/>
    <property type="match status" value="1"/>
</dbReference>
<protein>
    <recommendedName>
        <fullName evidence="1">F5/8 type C domain-containing protein</fullName>
    </recommendedName>
</protein>
<dbReference type="EMBL" id="WNZZ01000011">
    <property type="protein sequence ID" value="MUG23836.1"/>
    <property type="molecule type" value="Genomic_DNA"/>
</dbReference>
<dbReference type="Proteomes" id="UP000442469">
    <property type="component" value="Unassembled WGS sequence"/>
</dbReference>
<dbReference type="RefSeq" id="WP_124332702.1">
    <property type="nucleotide sequence ID" value="NZ_BGML01000006.1"/>
</dbReference>
<dbReference type="SUPFAM" id="SSF49785">
    <property type="entry name" value="Galactose-binding domain-like"/>
    <property type="match status" value="1"/>
</dbReference>
<evidence type="ECO:0000259" key="1">
    <source>
        <dbReference type="PROSITE" id="PS50022"/>
    </source>
</evidence>
<organism evidence="2 3">
    <name type="scientific">Paenibacillus macerans</name>
    <name type="common">Bacillus macerans</name>
    <dbReference type="NCBI Taxonomy" id="44252"/>
    <lineage>
        <taxon>Bacteria</taxon>
        <taxon>Bacillati</taxon>
        <taxon>Bacillota</taxon>
        <taxon>Bacilli</taxon>
        <taxon>Bacillales</taxon>
        <taxon>Paenibacillaceae</taxon>
        <taxon>Paenibacillus</taxon>
    </lineage>
</organism>
<comment type="caution">
    <text evidence="2">The sequence shown here is derived from an EMBL/GenBank/DDBJ whole genome shotgun (WGS) entry which is preliminary data.</text>
</comment>
<evidence type="ECO:0000313" key="2">
    <source>
        <dbReference type="EMBL" id="MUG23836.1"/>
    </source>
</evidence>
<dbReference type="PROSITE" id="PS50022">
    <property type="entry name" value="FA58C_3"/>
    <property type="match status" value="1"/>
</dbReference>